<dbReference type="AlphaFoldDB" id="A0A9K3GJN6"/>
<dbReference type="PANTHER" id="PTHR32145">
    <property type="entry name" value="DIFLAVIN FLAVOPROTEIN A 2-RELATED"/>
    <property type="match status" value="1"/>
</dbReference>
<evidence type="ECO:0000313" key="4">
    <source>
        <dbReference type="EMBL" id="GIQ86354.1"/>
    </source>
</evidence>
<organism evidence="4 5">
    <name type="scientific">Kipferlia bialata</name>
    <dbReference type="NCBI Taxonomy" id="797122"/>
    <lineage>
        <taxon>Eukaryota</taxon>
        <taxon>Metamonada</taxon>
        <taxon>Carpediemonas-like organisms</taxon>
        <taxon>Kipferlia</taxon>
    </lineage>
</organism>
<evidence type="ECO:0000256" key="1">
    <source>
        <dbReference type="ARBA" id="ARBA00022448"/>
    </source>
</evidence>
<dbReference type="Gene3D" id="3.60.15.10">
    <property type="entry name" value="Ribonuclease Z/Hydroxyacylglutathione hydrolase-like"/>
    <property type="match status" value="2"/>
</dbReference>
<dbReference type="Proteomes" id="UP000265618">
    <property type="component" value="Unassembled WGS sequence"/>
</dbReference>
<dbReference type="InterPro" id="IPR008254">
    <property type="entry name" value="Flavodoxin/NO_synth"/>
</dbReference>
<dbReference type="EMBL" id="BDIP01002478">
    <property type="protein sequence ID" value="GIQ86354.1"/>
    <property type="molecule type" value="Genomic_DNA"/>
</dbReference>
<sequence length="265" mass="29756">MATKYGTTYNCYIIQCGDECVLIETVKNKDIHTEQLLARLYDAVGVNEDGSHKLRRVLESTLNASERNHAIGDAFKYYYDAVMSPFPSYIQQGLDIIKGLDPAPRIIAPAHGPIHDMDHSNLIERYDKWSKAALAVERDLVLVGYCSIYGFTENLAMAYADGVREATPYVDVRMFDLEEVPTHELVSLLPRCKILALGAPTINKDTVEFVKEILDEIPVLLYGKMYASVFGSYGWSGEGIGIVRERLEHSKIIMPFSPVATRFKP</sequence>
<keyword evidence="1" id="KW-0813">Transport</keyword>
<dbReference type="GO" id="GO:0010181">
    <property type="term" value="F:FMN binding"/>
    <property type="evidence" value="ECO:0007669"/>
    <property type="project" value="InterPro"/>
</dbReference>
<dbReference type="SUPFAM" id="SSF56281">
    <property type="entry name" value="Metallo-hydrolase/oxidoreductase"/>
    <property type="match status" value="1"/>
</dbReference>
<keyword evidence="5" id="KW-1185">Reference proteome</keyword>
<dbReference type="InterPro" id="IPR029039">
    <property type="entry name" value="Flavoprotein-like_sf"/>
</dbReference>
<evidence type="ECO:0000313" key="5">
    <source>
        <dbReference type="Proteomes" id="UP000265618"/>
    </source>
</evidence>
<proteinExistence type="predicted"/>
<dbReference type="Pfam" id="PF00258">
    <property type="entry name" value="Flavodoxin_1"/>
    <property type="match status" value="1"/>
</dbReference>
<dbReference type="SUPFAM" id="SSF52218">
    <property type="entry name" value="Flavoproteins"/>
    <property type="match status" value="1"/>
</dbReference>
<reference evidence="4 5" key="1">
    <citation type="journal article" date="2018" name="PLoS ONE">
        <title>The draft genome of Kipferlia bialata reveals reductive genome evolution in fornicate parasites.</title>
        <authorList>
            <person name="Tanifuji G."/>
            <person name="Takabayashi S."/>
            <person name="Kume K."/>
            <person name="Takagi M."/>
            <person name="Nakayama T."/>
            <person name="Kamikawa R."/>
            <person name="Inagaki Y."/>
            <person name="Hashimoto T."/>
        </authorList>
    </citation>
    <scope>NUCLEOTIDE SEQUENCE [LARGE SCALE GENOMIC DNA]</scope>
    <source>
        <strain evidence="4">NY0173</strain>
    </source>
</reference>
<dbReference type="InterPro" id="IPR051285">
    <property type="entry name" value="NADH_oxidoreductase_modular"/>
</dbReference>
<accession>A0A9K3GJN6</accession>
<dbReference type="InterPro" id="IPR036866">
    <property type="entry name" value="RibonucZ/Hydroxyglut_hydro"/>
</dbReference>
<dbReference type="Gene3D" id="3.40.50.360">
    <property type="match status" value="1"/>
</dbReference>
<evidence type="ECO:0000256" key="2">
    <source>
        <dbReference type="ARBA" id="ARBA00022982"/>
    </source>
</evidence>
<dbReference type="OrthoDB" id="432169at2759"/>
<keyword evidence="2" id="KW-0249">Electron transport</keyword>
<feature type="domain" description="Flavodoxin-like" evidence="3">
    <location>
        <begin position="141"/>
        <end position="265"/>
    </location>
</feature>
<protein>
    <recommendedName>
        <fullName evidence="3">Flavodoxin-like domain-containing protein</fullName>
    </recommendedName>
</protein>
<evidence type="ECO:0000259" key="3">
    <source>
        <dbReference type="PROSITE" id="PS50902"/>
    </source>
</evidence>
<dbReference type="PANTHER" id="PTHR32145:SF11">
    <property type="entry name" value="DIFLAVIN FLAVOPROTEIN A 2-RELATED"/>
    <property type="match status" value="1"/>
</dbReference>
<feature type="non-terminal residue" evidence="4">
    <location>
        <position position="1"/>
    </location>
</feature>
<dbReference type="PROSITE" id="PS50902">
    <property type="entry name" value="FLAVODOXIN_LIKE"/>
    <property type="match status" value="1"/>
</dbReference>
<comment type="caution">
    <text evidence="4">The sequence shown here is derived from an EMBL/GenBank/DDBJ whole genome shotgun (WGS) entry which is preliminary data.</text>
</comment>
<gene>
    <name evidence="4" type="ORF">KIPB_008196</name>
</gene>
<name>A0A9K3GJN6_9EUKA</name>